<organism evidence="2 3">
    <name type="scientific">Candidatus Gottesmanbacteria bacterium GW2011_GWA1_43_11</name>
    <dbReference type="NCBI Taxonomy" id="1618436"/>
    <lineage>
        <taxon>Bacteria</taxon>
        <taxon>Candidatus Gottesmaniibacteriota</taxon>
    </lineage>
</organism>
<keyword evidence="1" id="KW-0812">Transmembrane</keyword>
<dbReference type="Proteomes" id="UP000034543">
    <property type="component" value="Unassembled WGS sequence"/>
</dbReference>
<dbReference type="EMBL" id="LCFB01000047">
    <property type="protein sequence ID" value="KKS83183.1"/>
    <property type="molecule type" value="Genomic_DNA"/>
</dbReference>
<keyword evidence="1" id="KW-0472">Membrane</keyword>
<reference evidence="2 3" key="1">
    <citation type="journal article" date="2015" name="Nature">
        <title>rRNA introns, odd ribosomes, and small enigmatic genomes across a large radiation of phyla.</title>
        <authorList>
            <person name="Brown C.T."/>
            <person name="Hug L.A."/>
            <person name="Thomas B.C."/>
            <person name="Sharon I."/>
            <person name="Castelle C.J."/>
            <person name="Singh A."/>
            <person name="Wilkins M.J."/>
            <person name="Williams K.H."/>
            <person name="Banfield J.F."/>
        </authorList>
    </citation>
    <scope>NUCLEOTIDE SEQUENCE [LARGE SCALE GENOMIC DNA]</scope>
</reference>
<sequence length="43" mass="4957">MMSYGSFGGMMGGFGLLMFIFWIVLLTDLILLGVWLWKQINKK</sequence>
<dbReference type="AlphaFoldDB" id="A0A0G1F8M0"/>
<dbReference type="STRING" id="1618436.UV59_C0047G0005"/>
<evidence type="ECO:0000313" key="3">
    <source>
        <dbReference type="Proteomes" id="UP000034543"/>
    </source>
</evidence>
<keyword evidence="1" id="KW-1133">Transmembrane helix</keyword>
<name>A0A0G1F8M0_9BACT</name>
<evidence type="ECO:0000256" key="1">
    <source>
        <dbReference type="SAM" id="Phobius"/>
    </source>
</evidence>
<protein>
    <submittedName>
        <fullName evidence="2">Uncharacterized protein</fullName>
    </submittedName>
</protein>
<proteinExistence type="predicted"/>
<feature type="transmembrane region" description="Helical" evidence="1">
    <location>
        <begin position="12"/>
        <end position="37"/>
    </location>
</feature>
<gene>
    <name evidence="2" type="ORF">UV59_C0047G0005</name>
</gene>
<accession>A0A0G1F8M0</accession>
<evidence type="ECO:0000313" key="2">
    <source>
        <dbReference type="EMBL" id="KKS83183.1"/>
    </source>
</evidence>
<comment type="caution">
    <text evidence="2">The sequence shown here is derived from an EMBL/GenBank/DDBJ whole genome shotgun (WGS) entry which is preliminary data.</text>
</comment>